<dbReference type="CDD" id="cd02208">
    <property type="entry name" value="cupin_RmlC-like"/>
    <property type="match status" value="1"/>
</dbReference>
<dbReference type="Pfam" id="PF12833">
    <property type="entry name" value="HTH_18"/>
    <property type="match status" value="1"/>
</dbReference>
<dbReference type="PROSITE" id="PS01124">
    <property type="entry name" value="HTH_ARAC_FAMILY_2"/>
    <property type="match status" value="1"/>
</dbReference>
<evidence type="ECO:0000256" key="3">
    <source>
        <dbReference type="ARBA" id="ARBA00023163"/>
    </source>
</evidence>
<reference evidence="5 6" key="1">
    <citation type="submission" date="2016-05" db="EMBL/GenBank/DDBJ databases">
        <title>Microbial solvent formation.</title>
        <authorList>
            <person name="Poehlein A."/>
            <person name="Montoya Solano J.D."/>
            <person name="Flitsch S."/>
            <person name="Krabben P."/>
            <person name="Duerre P."/>
            <person name="Daniel R."/>
        </authorList>
    </citation>
    <scope>NUCLEOTIDE SEQUENCE [LARGE SCALE GENOMIC DNA]</scope>
    <source>
        <strain evidence="5 6">DSM 2619</strain>
    </source>
</reference>
<dbReference type="GO" id="GO:0003700">
    <property type="term" value="F:DNA-binding transcription factor activity"/>
    <property type="evidence" value="ECO:0007669"/>
    <property type="project" value="InterPro"/>
</dbReference>
<keyword evidence="1" id="KW-0805">Transcription regulation</keyword>
<keyword evidence="6" id="KW-1185">Reference proteome</keyword>
<dbReference type="OrthoDB" id="185320at2"/>
<feature type="domain" description="HTH araC/xylS-type" evidence="4">
    <location>
        <begin position="167"/>
        <end position="266"/>
    </location>
</feature>
<keyword evidence="3" id="KW-0804">Transcription</keyword>
<dbReference type="InterPro" id="IPR003313">
    <property type="entry name" value="AraC-bd"/>
</dbReference>
<gene>
    <name evidence="5" type="primary">araC_1</name>
    <name evidence="5" type="ORF">CLPUN_35740</name>
</gene>
<name>A0A1S8TBX9_9CLOT</name>
<evidence type="ECO:0000313" key="5">
    <source>
        <dbReference type="EMBL" id="OOM74945.1"/>
    </source>
</evidence>
<dbReference type="RefSeq" id="WP_077848590.1">
    <property type="nucleotide sequence ID" value="NZ_LZZM01000191.1"/>
</dbReference>
<dbReference type="AlphaFoldDB" id="A0A1S8TBX9"/>
<protein>
    <submittedName>
        <fullName evidence="5">Arabinose operon regulatory protein</fullName>
    </submittedName>
</protein>
<dbReference type="InterPro" id="IPR009057">
    <property type="entry name" value="Homeodomain-like_sf"/>
</dbReference>
<evidence type="ECO:0000256" key="2">
    <source>
        <dbReference type="ARBA" id="ARBA00023125"/>
    </source>
</evidence>
<dbReference type="SMART" id="SM00342">
    <property type="entry name" value="HTH_ARAC"/>
    <property type="match status" value="1"/>
</dbReference>
<accession>A0A1S8TBX9</accession>
<dbReference type="PANTHER" id="PTHR43280">
    <property type="entry name" value="ARAC-FAMILY TRANSCRIPTIONAL REGULATOR"/>
    <property type="match status" value="1"/>
</dbReference>
<dbReference type="InterPro" id="IPR018060">
    <property type="entry name" value="HTH_AraC"/>
</dbReference>
<keyword evidence="2" id="KW-0238">DNA-binding</keyword>
<sequence>MRYSFKRKNRSLPLYVDSVGYNWNQEQILRPNGYPYVHWLHTQEGSGKIEIDGKEFILKPNSGILINPYVPHNYSNITSEWKTAYFTFGGALATEVLTLLGIGEYLYVDELDEDIDCFIQKLSTNIKSDDTYYPLEVSGDIYSFLIKLKKYLLKNSPSSSKYETIVHPIVKYLEEHYAEDIRNEDLASMICYSTQYMTRLFKEVFHLSPYQYLLDIRVRKAKELLANQPSLSIQEVCYLTGFDDASYFTSVFKKSEHMTPSSFRKLYYKK</sequence>
<proteinExistence type="predicted"/>
<evidence type="ECO:0000313" key="6">
    <source>
        <dbReference type="Proteomes" id="UP000190890"/>
    </source>
</evidence>
<dbReference type="STRING" id="29367.CLPUN_35740"/>
<dbReference type="Gene3D" id="1.10.10.60">
    <property type="entry name" value="Homeodomain-like"/>
    <property type="match status" value="2"/>
</dbReference>
<dbReference type="PANTHER" id="PTHR43280:SF2">
    <property type="entry name" value="HTH-TYPE TRANSCRIPTIONAL REGULATOR EXSA"/>
    <property type="match status" value="1"/>
</dbReference>
<organism evidence="5 6">
    <name type="scientific">Clostridium puniceum</name>
    <dbReference type="NCBI Taxonomy" id="29367"/>
    <lineage>
        <taxon>Bacteria</taxon>
        <taxon>Bacillati</taxon>
        <taxon>Bacillota</taxon>
        <taxon>Clostridia</taxon>
        <taxon>Eubacteriales</taxon>
        <taxon>Clostridiaceae</taxon>
        <taxon>Clostridium</taxon>
    </lineage>
</organism>
<dbReference type="PRINTS" id="PR00032">
    <property type="entry name" value="HTHARAC"/>
</dbReference>
<dbReference type="GO" id="GO:0043565">
    <property type="term" value="F:sequence-specific DNA binding"/>
    <property type="evidence" value="ECO:0007669"/>
    <property type="project" value="InterPro"/>
</dbReference>
<dbReference type="InterPro" id="IPR020449">
    <property type="entry name" value="Tscrpt_reg_AraC-type_HTH"/>
</dbReference>
<dbReference type="Gene3D" id="2.60.120.10">
    <property type="entry name" value="Jelly Rolls"/>
    <property type="match status" value="1"/>
</dbReference>
<dbReference type="Proteomes" id="UP000190890">
    <property type="component" value="Unassembled WGS sequence"/>
</dbReference>
<comment type="caution">
    <text evidence="5">The sequence shown here is derived from an EMBL/GenBank/DDBJ whole genome shotgun (WGS) entry which is preliminary data.</text>
</comment>
<evidence type="ECO:0000259" key="4">
    <source>
        <dbReference type="PROSITE" id="PS01124"/>
    </source>
</evidence>
<dbReference type="SUPFAM" id="SSF46689">
    <property type="entry name" value="Homeodomain-like"/>
    <property type="match status" value="2"/>
</dbReference>
<dbReference type="InterPro" id="IPR037923">
    <property type="entry name" value="HTH-like"/>
</dbReference>
<evidence type="ECO:0000256" key="1">
    <source>
        <dbReference type="ARBA" id="ARBA00023015"/>
    </source>
</evidence>
<dbReference type="InterPro" id="IPR014710">
    <property type="entry name" value="RmlC-like_jellyroll"/>
</dbReference>
<dbReference type="SUPFAM" id="SSF51215">
    <property type="entry name" value="Regulatory protein AraC"/>
    <property type="match status" value="1"/>
</dbReference>
<dbReference type="EMBL" id="LZZM01000191">
    <property type="protein sequence ID" value="OOM74945.1"/>
    <property type="molecule type" value="Genomic_DNA"/>
</dbReference>
<dbReference type="Pfam" id="PF02311">
    <property type="entry name" value="AraC_binding"/>
    <property type="match status" value="1"/>
</dbReference>